<evidence type="ECO:0000313" key="1">
    <source>
        <dbReference type="EMBL" id="MBN9413434.1"/>
    </source>
</evidence>
<dbReference type="EMBL" id="JAFKGL010000024">
    <property type="protein sequence ID" value="MBN9413434.1"/>
    <property type="molecule type" value="Genomic_DNA"/>
</dbReference>
<sequence length="54" mass="6247">MTLETKNIHQLGLEAGLTQEPSYEDEQAIIDALEGYLRRTSLAQAHPLPRWVRW</sequence>
<reference evidence="1" key="1">
    <citation type="submission" date="2021-02" db="EMBL/GenBank/DDBJ databases">
        <title>Thiocyanate and organic carbon inputs drive convergent selection for specific autotrophic Afipia and Thiobacillus strains within complex microbiomes.</title>
        <authorList>
            <person name="Huddy R.J."/>
            <person name="Sachdeva R."/>
            <person name="Kadzinga F."/>
            <person name="Kantor R.S."/>
            <person name="Harrison S.T.L."/>
            <person name="Banfield J.F."/>
        </authorList>
    </citation>
    <scope>NUCLEOTIDE SEQUENCE</scope>
    <source>
        <strain evidence="1">SCN18_10_11_15_R4_P_38_20</strain>
    </source>
</reference>
<accession>A0A8J7PX99</accession>
<gene>
    <name evidence="1" type="ORF">J0H12_05885</name>
</gene>
<proteinExistence type="predicted"/>
<dbReference type="AlphaFoldDB" id="A0A8J7PX99"/>
<comment type="caution">
    <text evidence="1">The sequence shown here is derived from an EMBL/GenBank/DDBJ whole genome shotgun (WGS) entry which is preliminary data.</text>
</comment>
<name>A0A8J7PX99_9PROT</name>
<dbReference type="Proteomes" id="UP000664414">
    <property type="component" value="Unassembled WGS sequence"/>
</dbReference>
<protein>
    <submittedName>
        <fullName evidence="1">Uncharacterized protein</fullName>
    </submittedName>
</protein>
<evidence type="ECO:0000313" key="2">
    <source>
        <dbReference type="Proteomes" id="UP000664414"/>
    </source>
</evidence>
<organism evidence="1 2">
    <name type="scientific">Candidatus Paracaedimonas acanthamoebae</name>
    <dbReference type="NCBI Taxonomy" id="244581"/>
    <lineage>
        <taxon>Bacteria</taxon>
        <taxon>Pseudomonadati</taxon>
        <taxon>Pseudomonadota</taxon>
        <taxon>Alphaproteobacteria</taxon>
        <taxon>Holosporales</taxon>
        <taxon>Caedimonadaceae</taxon>
        <taxon>Candidatus Paracaedimonas</taxon>
    </lineage>
</organism>